<protein>
    <submittedName>
        <fullName evidence="3">Glycosyl transferase</fullName>
    </submittedName>
</protein>
<dbReference type="Gene3D" id="3.40.50.2000">
    <property type="entry name" value="Glycogen Phosphorylase B"/>
    <property type="match status" value="2"/>
</dbReference>
<dbReference type="Pfam" id="PF00534">
    <property type="entry name" value="Glycos_transf_1"/>
    <property type="match status" value="1"/>
</dbReference>
<gene>
    <name evidence="3" type="ORF">CYJ10_07730</name>
</gene>
<dbReference type="InterPro" id="IPR028098">
    <property type="entry name" value="Glyco_trans_4-like_N"/>
</dbReference>
<evidence type="ECO:0000313" key="4">
    <source>
        <dbReference type="Proteomes" id="UP000234341"/>
    </source>
</evidence>
<dbReference type="AlphaFoldDB" id="A0A2N5CHB1"/>
<dbReference type="EMBL" id="PJRP01000002">
    <property type="protein sequence ID" value="PLQ01555.1"/>
    <property type="molecule type" value="Genomic_DNA"/>
</dbReference>
<comment type="caution">
    <text evidence="3">The sequence shown here is derived from an EMBL/GenBank/DDBJ whole genome shotgun (WGS) entry which is preliminary data.</text>
</comment>
<accession>A0A2N5CHB1</accession>
<feature type="domain" description="Glycosyl transferase family 1" evidence="1">
    <location>
        <begin position="181"/>
        <end position="339"/>
    </location>
</feature>
<name>A0A2N5CHB1_9BURK</name>
<feature type="domain" description="Glycosyltransferase subfamily 4-like N-terminal" evidence="2">
    <location>
        <begin position="19"/>
        <end position="171"/>
    </location>
</feature>
<dbReference type="PANTHER" id="PTHR12526">
    <property type="entry name" value="GLYCOSYLTRANSFERASE"/>
    <property type="match status" value="1"/>
</dbReference>
<dbReference type="PANTHER" id="PTHR12526:SF627">
    <property type="entry name" value="D-RHAMNOSYLTRANSFERASE WBPZ"/>
    <property type="match status" value="1"/>
</dbReference>
<dbReference type="GO" id="GO:0016757">
    <property type="term" value="F:glycosyltransferase activity"/>
    <property type="evidence" value="ECO:0007669"/>
    <property type="project" value="InterPro"/>
</dbReference>
<dbReference type="Pfam" id="PF13439">
    <property type="entry name" value="Glyco_transf_4"/>
    <property type="match status" value="1"/>
</dbReference>
<dbReference type="Proteomes" id="UP000234341">
    <property type="component" value="Unassembled WGS sequence"/>
</dbReference>
<dbReference type="InterPro" id="IPR001296">
    <property type="entry name" value="Glyco_trans_1"/>
</dbReference>
<sequence length="367" mass="40663">MSAPPTICFLTGTLNAFAGAERMTAVIANALAERGYRVRILSLWDGASVFPLHPDVVHAALFEARPSFKRQYLATVAGIRQFVRQHQVDVLIEVDTMLTLFTLPATMGLKVRRIAWEHCHFDEDLGRRSRRVARWLAARFDDAVVVLTERDRRRWHEALRPRAAVVTIGNPLPFSYPVQAAAGTSRVVLAVGRLVHAKGFDLLLQAWAMLAPAFPDWRLVIVGDGDERATLENQIRSGGMETSVQMPGASTNIEAYYRDAAIFCLSSRYEGFGLVLLEAMAYGLPVVSTNCETGPRELVRNGENGLLVDTENPAAISTALRRLFADADARQALAEKGRETARERDVATVCGQWNRILDKQKNPAPQN</sequence>
<dbReference type="OrthoDB" id="570545at2"/>
<evidence type="ECO:0000259" key="1">
    <source>
        <dbReference type="Pfam" id="PF00534"/>
    </source>
</evidence>
<dbReference type="RefSeq" id="WP_101680906.1">
    <property type="nucleotide sequence ID" value="NZ_PJRP01000002.1"/>
</dbReference>
<organism evidence="3 4">
    <name type="scientific">Cupriavidus pauculus</name>
    <dbReference type="NCBI Taxonomy" id="82633"/>
    <lineage>
        <taxon>Bacteria</taxon>
        <taxon>Pseudomonadati</taxon>
        <taxon>Pseudomonadota</taxon>
        <taxon>Betaproteobacteria</taxon>
        <taxon>Burkholderiales</taxon>
        <taxon>Burkholderiaceae</taxon>
        <taxon>Cupriavidus</taxon>
    </lineage>
</organism>
<dbReference type="SUPFAM" id="SSF53756">
    <property type="entry name" value="UDP-Glycosyltransferase/glycogen phosphorylase"/>
    <property type="match status" value="1"/>
</dbReference>
<evidence type="ECO:0000313" key="3">
    <source>
        <dbReference type="EMBL" id="PLQ01555.1"/>
    </source>
</evidence>
<proteinExistence type="predicted"/>
<evidence type="ECO:0000259" key="2">
    <source>
        <dbReference type="Pfam" id="PF13439"/>
    </source>
</evidence>
<reference evidence="3 4" key="1">
    <citation type="submission" date="2017-12" db="EMBL/GenBank/DDBJ databases">
        <title>Genome sequence of the active heterotrophic nitrifier-denitrifier, Cupriavidus pauculus UM1.</title>
        <authorList>
            <person name="Putonti C."/>
            <person name="Castignetti D."/>
        </authorList>
    </citation>
    <scope>NUCLEOTIDE SEQUENCE [LARGE SCALE GENOMIC DNA]</scope>
    <source>
        <strain evidence="3 4">UM1</strain>
    </source>
</reference>
<dbReference type="CDD" id="cd03820">
    <property type="entry name" value="GT4_AmsD-like"/>
    <property type="match status" value="1"/>
</dbReference>
<keyword evidence="3" id="KW-0808">Transferase</keyword>